<sequence length="59" mass="6541">MTRRNFDQHLVLTVRRDCLVEDSLKGVSAAIGSGTDDIKKGLRIIFSDLANHTILTIKS</sequence>
<name>U7PKE0_SPOS1</name>
<accession>U7PKE0</accession>
<dbReference type="OrthoDB" id="8068875at2759"/>
<dbReference type="HOGENOM" id="CLU_2962405_0_0_1"/>
<organism evidence="1 2">
    <name type="scientific">Sporothrix schenckii (strain ATCC 58251 / de Perez 2211183)</name>
    <name type="common">Rose-picker's disease fungus</name>
    <dbReference type="NCBI Taxonomy" id="1391915"/>
    <lineage>
        <taxon>Eukaryota</taxon>
        <taxon>Fungi</taxon>
        <taxon>Dikarya</taxon>
        <taxon>Ascomycota</taxon>
        <taxon>Pezizomycotina</taxon>
        <taxon>Sordariomycetes</taxon>
        <taxon>Sordariomycetidae</taxon>
        <taxon>Ophiostomatales</taxon>
        <taxon>Ophiostomataceae</taxon>
        <taxon>Sporothrix</taxon>
    </lineage>
</organism>
<dbReference type="AlphaFoldDB" id="U7PKE0"/>
<protein>
    <submittedName>
        <fullName evidence="1">Uncharacterized protein</fullName>
    </submittedName>
</protein>
<evidence type="ECO:0000313" key="1">
    <source>
        <dbReference type="EMBL" id="ERS94990.1"/>
    </source>
</evidence>
<keyword evidence="2" id="KW-1185">Reference proteome</keyword>
<dbReference type="EMBL" id="KI440857">
    <property type="protein sequence ID" value="ERS94990.1"/>
    <property type="molecule type" value="Genomic_DNA"/>
</dbReference>
<evidence type="ECO:0000313" key="2">
    <source>
        <dbReference type="Proteomes" id="UP000018087"/>
    </source>
</evidence>
<gene>
    <name evidence="1" type="ORF">HMPREF1624_08702</name>
</gene>
<proteinExistence type="predicted"/>
<reference evidence="2" key="1">
    <citation type="journal article" date="2014" name="Genome Announc.">
        <title>Genome sequence of the pathogenic fungus Sporothrix schenckii (ATCC 58251).</title>
        <authorList>
            <person name="Cuomo C.A."/>
            <person name="Rodriguez-Del Valle N."/>
            <person name="Perez-Sanchez L."/>
            <person name="Abouelleil A."/>
            <person name="Goldberg J."/>
            <person name="Young S."/>
            <person name="Zeng Q."/>
            <person name="Birren B.W."/>
        </authorList>
    </citation>
    <scope>NUCLEOTIDE SEQUENCE [LARGE SCALE GENOMIC DNA]</scope>
    <source>
        <strain evidence="2">ATCC 58251 / de Perez 2211183</strain>
    </source>
</reference>
<dbReference type="Proteomes" id="UP000018087">
    <property type="component" value="Unassembled WGS sequence"/>
</dbReference>
<dbReference type="STRING" id="1391915.U7PKE0"/>